<gene>
    <name evidence="11" type="ORF">GGR23_002821</name>
</gene>
<name>A0A7W6J6E8_9HYPH</name>
<dbReference type="RefSeq" id="WP_183366907.1">
    <property type="nucleotide sequence ID" value="NZ_JACIEZ010000005.1"/>
</dbReference>
<evidence type="ECO:0000256" key="2">
    <source>
        <dbReference type="ARBA" id="ARBA00022448"/>
    </source>
</evidence>
<dbReference type="GO" id="GO:0006811">
    <property type="term" value="P:monoatomic ion transport"/>
    <property type="evidence" value="ECO:0007669"/>
    <property type="project" value="UniProtKB-KW"/>
</dbReference>
<dbReference type="AlphaFoldDB" id="A0A7W6J6E8"/>
<comment type="similarity">
    <text evidence="1 10">Belongs to the alphaproteobacteria porin family.</text>
</comment>
<evidence type="ECO:0000256" key="4">
    <source>
        <dbReference type="ARBA" id="ARBA00022692"/>
    </source>
</evidence>
<evidence type="ECO:0000256" key="7">
    <source>
        <dbReference type="ARBA" id="ARBA00023114"/>
    </source>
</evidence>
<keyword evidence="2 10" id="KW-0813">Transport</keyword>
<comment type="domain">
    <text evidence="10">Consists of 16-stranded beta-barrel sheets, with large surface-exposed loops, that form a transmembrane pore at the center of each barrel. The pore is partially ocluded by a peptide loop that folds into the pore lumen.</text>
</comment>
<sequence length="338" mass="35406">MNIKSLLLGSAAALAVVSGAHAADAIVAAEPEPAEYVKVCDAFGTGYFYIPGTETCLKIGGHIRYDIKGGELLGLDTDADGEGDAWAKRAQFRLKVSTAADTEYGALKTYAEVNFNNDNSSGSTSTNLDHAYIELGGLLVGYTDSLFTQFTGYAGNVIQDALIPVGPYGVHLIQYTYDAGNGFKIAAAVEDDAGAGDGYMPNLVAGVGYNNGTFGVGLVGGYDESAEEGAIKARVDGSFGGVDVFVMAGWNTDGDFNNRYATWDGDWAVWGGFSAALSDNAKLNAQLSYDDGTNFAAVANVAFTVASGFTVTPEIDYVSNNDADTDAWGGMLRIQRSF</sequence>
<evidence type="ECO:0000256" key="1">
    <source>
        <dbReference type="ARBA" id="ARBA00009521"/>
    </source>
</evidence>
<dbReference type="SUPFAM" id="SSF56935">
    <property type="entry name" value="Porins"/>
    <property type="match status" value="1"/>
</dbReference>
<keyword evidence="12" id="KW-1185">Reference proteome</keyword>
<dbReference type="Pfam" id="PF02530">
    <property type="entry name" value="Porin_2"/>
    <property type="match status" value="1"/>
</dbReference>
<comment type="subcellular location">
    <subcellularLocation>
        <location evidence="10">Cell outer membrane</location>
        <topology evidence="10">Multi-pass membrane protein</topology>
    </subcellularLocation>
</comment>
<keyword evidence="3 10" id="KW-1134">Transmembrane beta strand</keyword>
<evidence type="ECO:0000256" key="6">
    <source>
        <dbReference type="ARBA" id="ARBA00023065"/>
    </source>
</evidence>
<proteinExistence type="inferred from homology"/>
<comment type="caution">
    <text evidence="11">The sequence shown here is derived from an EMBL/GenBank/DDBJ whole genome shotgun (WGS) entry which is preliminary data.</text>
</comment>
<evidence type="ECO:0000256" key="3">
    <source>
        <dbReference type="ARBA" id="ARBA00022452"/>
    </source>
</evidence>
<accession>A0A7W6J6E8</accession>
<evidence type="ECO:0000313" key="12">
    <source>
        <dbReference type="Proteomes" id="UP000528286"/>
    </source>
</evidence>
<dbReference type="GO" id="GO:0009279">
    <property type="term" value="C:cell outer membrane"/>
    <property type="evidence" value="ECO:0007669"/>
    <property type="project" value="UniProtKB-SubCell"/>
</dbReference>
<dbReference type="InterPro" id="IPR003684">
    <property type="entry name" value="Porin_alphabac"/>
</dbReference>
<protein>
    <recommendedName>
        <fullName evidence="10">Porin</fullName>
    </recommendedName>
</protein>
<keyword evidence="7 10" id="KW-0626">Porin</keyword>
<keyword evidence="8 10" id="KW-0472">Membrane</keyword>
<dbReference type="GO" id="GO:0046930">
    <property type="term" value="C:pore complex"/>
    <property type="evidence" value="ECO:0007669"/>
    <property type="project" value="UniProtKB-KW"/>
</dbReference>
<feature type="chain" id="PRO_5031589569" description="Porin" evidence="10">
    <location>
        <begin position="23"/>
        <end position="338"/>
    </location>
</feature>
<reference evidence="11 12" key="1">
    <citation type="submission" date="2020-08" db="EMBL/GenBank/DDBJ databases">
        <title>Genomic Encyclopedia of Type Strains, Phase IV (KMG-IV): sequencing the most valuable type-strain genomes for metagenomic binning, comparative biology and taxonomic classification.</title>
        <authorList>
            <person name="Goeker M."/>
        </authorList>
    </citation>
    <scope>NUCLEOTIDE SEQUENCE [LARGE SCALE GENOMIC DNA]</scope>
    <source>
        <strain evidence="11 12">DSM 29853</strain>
    </source>
</reference>
<dbReference type="EMBL" id="JACIEZ010000005">
    <property type="protein sequence ID" value="MBB4065614.1"/>
    <property type="molecule type" value="Genomic_DNA"/>
</dbReference>
<keyword evidence="5 10" id="KW-0732">Signal</keyword>
<dbReference type="GO" id="GO:0015288">
    <property type="term" value="F:porin activity"/>
    <property type="evidence" value="ECO:0007669"/>
    <property type="project" value="UniProtKB-KW"/>
</dbReference>
<evidence type="ECO:0000256" key="5">
    <source>
        <dbReference type="ARBA" id="ARBA00022729"/>
    </source>
</evidence>
<feature type="signal peptide" evidence="10">
    <location>
        <begin position="1"/>
        <end position="22"/>
    </location>
</feature>
<evidence type="ECO:0000256" key="8">
    <source>
        <dbReference type="ARBA" id="ARBA00023136"/>
    </source>
</evidence>
<comment type="function">
    <text evidence="10">Forms passive diffusion pores that allow small molecular weight hydrophilic materials across the outer membrane.</text>
</comment>
<evidence type="ECO:0000256" key="10">
    <source>
        <dbReference type="RuleBase" id="RU364005"/>
    </source>
</evidence>
<evidence type="ECO:0000313" key="11">
    <source>
        <dbReference type="EMBL" id="MBB4065614.1"/>
    </source>
</evidence>
<evidence type="ECO:0000256" key="9">
    <source>
        <dbReference type="ARBA" id="ARBA00023237"/>
    </source>
</evidence>
<dbReference type="Proteomes" id="UP000528286">
    <property type="component" value="Unassembled WGS sequence"/>
</dbReference>
<keyword evidence="4 10" id="KW-0812">Transmembrane</keyword>
<keyword evidence="6 10" id="KW-0406">Ion transport</keyword>
<organism evidence="11 12">
    <name type="scientific">Gellertiella hungarica</name>
    <dbReference type="NCBI Taxonomy" id="1572859"/>
    <lineage>
        <taxon>Bacteria</taxon>
        <taxon>Pseudomonadati</taxon>
        <taxon>Pseudomonadota</taxon>
        <taxon>Alphaproteobacteria</taxon>
        <taxon>Hyphomicrobiales</taxon>
        <taxon>Rhizobiaceae</taxon>
        <taxon>Gellertiella</taxon>
    </lineage>
</organism>
<keyword evidence="9 10" id="KW-0998">Cell outer membrane</keyword>